<evidence type="ECO:0000313" key="2">
    <source>
        <dbReference type="Proteomes" id="UP000078599"/>
    </source>
</evidence>
<accession>A0ABM9T8Q1</accession>
<gene>
    <name evidence="1" type="ORF">THICB1_70367</name>
</gene>
<dbReference type="Proteomes" id="UP000078599">
    <property type="component" value="Unassembled WGS sequence"/>
</dbReference>
<keyword evidence="2" id="KW-1185">Reference proteome</keyword>
<reference evidence="1 2" key="1">
    <citation type="submission" date="2015-03" db="EMBL/GenBank/DDBJ databases">
        <authorList>
            <person name="Regsiter A."/>
            <person name="william w."/>
        </authorList>
    </citation>
    <scope>NUCLEOTIDE SEQUENCE [LARGE SCALE GENOMIC DNA]</scope>
    <source>
        <strain evidence="1 2">CB1</strain>
    </source>
</reference>
<protein>
    <submittedName>
        <fullName evidence="1">Uncharacterized protein</fullName>
    </submittedName>
</protein>
<organism evidence="1 2">
    <name type="scientific">Thiomonas arsenitoxydans (strain DSM 22701 / CIP 110005 / 3As)</name>
    <dbReference type="NCBI Taxonomy" id="426114"/>
    <lineage>
        <taxon>Bacteria</taxon>
        <taxon>Pseudomonadati</taxon>
        <taxon>Pseudomonadota</taxon>
        <taxon>Betaproteobacteria</taxon>
        <taxon>Burkholderiales</taxon>
        <taxon>Thiomonas</taxon>
    </lineage>
</organism>
<evidence type="ECO:0000313" key="1">
    <source>
        <dbReference type="EMBL" id="CQR38245.1"/>
    </source>
</evidence>
<sequence length="31" mass="3764">MRQIYICHLVFGRPFRNIRDPQLIAPKRTHS</sequence>
<comment type="caution">
    <text evidence="1">The sequence shown here is derived from an EMBL/GenBank/DDBJ whole genome shotgun (WGS) entry which is preliminary data.</text>
</comment>
<proteinExistence type="predicted"/>
<dbReference type="EMBL" id="CTRI01000029">
    <property type="protein sequence ID" value="CQR38245.1"/>
    <property type="molecule type" value="Genomic_DNA"/>
</dbReference>
<name>A0ABM9T8Q1_THIA3</name>